<sequence>MKHSLHFHCIGSVTCSPWGNLAHASISMTSQYLDADDDDRHRARKPGLRLDW</sequence>
<dbReference type="AlphaFoldDB" id="A0A158JZ53"/>
<dbReference type="RefSeq" id="WP_156529209.1">
    <property type="nucleotide sequence ID" value="NZ_FCOK02000150.1"/>
</dbReference>
<reference evidence="1 2" key="1">
    <citation type="submission" date="2016-01" db="EMBL/GenBank/DDBJ databases">
        <authorList>
            <person name="Oliw E.H."/>
        </authorList>
    </citation>
    <scope>NUCLEOTIDE SEQUENCE [LARGE SCALE GENOMIC DNA]</scope>
    <source>
        <strain evidence="1">LMG 27134</strain>
    </source>
</reference>
<evidence type="ECO:0000313" key="2">
    <source>
        <dbReference type="Proteomes" id="UP000054683"/>
    </source>
</evidence>
<name>A0A158JZ53_9BURK</name>
<gene>
    <name evidence="1" type="ORF">AWB69_09148</name>
</gene>
<evidence type="ECO:0000313" key="1">
    <source>
        <dbReference type="EMBL" id="SAL74182.1"/>
    </source>
</evidence>
<protein>
    <submittedName>
        <fullName evidence="1">Uncharacterized protein</fullName>
    </submittedName>
</protein>
<dbReference type="EMBL" id="FCOK02000150">
    <property type="protein sequence ID" value="SAL74182.1"/>
    <property type="molecule type" value="Genomic_DNA"/>
</dbReference>
<organism evidence="1 2">
    <name type="scientific">Caballeronia udeis</name>
    <dbReference type="NCBI Taxonomy" id="1232866"/>
    <lineage>
        <taxon>Bacteria</taxon>
        <taxon>Pseudomonadati</taxon>
        <taxon>Pseudomonadota</taxon>
        <taxon>Betaproteobacteria</taxon>
        <taxon>Burkholderiales</taxon>
        <taxon>Burkholderiaceae</taxon>
        <taxon>Caballeronia</taxon>
    </lineage>
</organism>
<dbReference type="Proteomes" id="UP000054683">
    <property type="component" value="Unassembled WGS sequence"/>
</dbReference>
<proteinExistence type="predicted"/>
<accession>A0A158JZ53</accession>